<dbReference type="Pfam" id="PF13432">
    <property type="entry name" value="TPR_16"/>
    <property type="match status" value="2"/>
</dbReference>
<reference evidence="3 4" key="1">
    <citation type="submission" date="2020-02" db="EMBL/GenBank/DDBJ databases">
        <title>Genomic and physiological characterization of two novel Nitrospinaceae genera.</title>
        <authorList>
            <person name="Mueller A.J."/>
            <person name="Jung M.-Y."/>
            <person name="Strachan C.R."/>
            <person name="Herbold C.W."/>
            <person name="Kirkegaard R.H."/>
            <person name="Daims H."/>
        </authorList>
    </citation>
    <scope>NUCLEOTIDE SEQUENCE [LARGE SCALE GENOMIC DNA]</scope>
    <source>
        <strain evidence="3">EB</strain>
    </source>
</reference>
<name>A0A7T0G1I6_9BACT</name>
<evidence type="ECO:0000313" key="4">
    <source>
        <dbReference type="Proteomes" id="UP000594688"/>
    </source>
</evidence>
<dbReference type="Gene3D" id="3.40.50.150">
    <property type="entry name" value="Vaccinia Virus protein VP39"/>
    <property type="match status" value="1"/>
</dbReference>
<sequence length="482" mass="55082">MDLKHFQNGIQKRFHLNFKPDFFRFLGEAVEARIRATESKGIEQYRFFFQEDPEEVSHLISLLTNKETYFFRENPHYRLVTRVICPELLKNRAYYGQPIKIVSAGCSSGEEPYSLVLALVEVFGEGITDQIEVVGLDIDHDVLHKASMAVYGAYSFRGVGSEVLNNYFSPFAGNRNVLKASIRENVRFVQHNLADWPYPEEARGADLIFYRNVSIYYENETQEKIYQNLARLLTPGGYLVTGSVEISHHDTGRLALKREEEIFYFCKETEASESSDLLSGSPVQKLSRLPDKKALLKETNKNQTKNIQPNLSDEERTLSKALSLTTDEQWEEALITVEELVTKNPDFLSAYSLKALILLQLNRAQETEQVCQQALKKDGLFAAPYLLLGLASQKNTDHPEAVHRLRKAIYLAPSCWLAHYHLADSYRETGDNDSARREYNVTLNLLENSGFENHGLPVFRSEYTESQIAGICRDKLNQLTVN</sequence>
<dbReference type="SUPFAM" id="SSF48452">
    <property type="entry name" value="TPR-like"/>
    <property type="match status" value="1"/>
</dbReference>
<keyword evidence="1" id="KW-0802">TPR repeat</keyword>
<keyword evidence="3" id="KW-0489">Methyltransferase</keyword>
<organism evidence="3 4">
    <name type="scientific">Candidatus Nitronauta litoralis</name>
    <dbReference type="NCBI Taxonomy" id="2705533"/>
    <lineage>
        <taxon>Bacteria</taxon>
        <taxon>Pseudomonadati</taxon>
        <taxon>Nitrospinota/Tectimicrobiota group</taxon>
        <taxon>Nitrospinota</taxon>
        <taxon>Nitrospinia</taxon>
        <taxon>Nitrospinales</taxon>
        <taxon>Nitrospinaceae</taxon>
        <taxon>Candidatus Nitronauta</taxon>
    </lineage>
</organism>
<dbReference type="SMART" id="SM00138">
    <property type="entry name" value="MeTrc"/>
    <property type="match status" value="1"/>
</dbReference>
<dbReference type="Gene3D" id="1.25.40.10">
    <property type="entry name" value="Tetratricopeptide repeat domain"/>
    <property type="match status" value="1"/>
</dbReference>
<feature type="domain" description="CheR-type methyltransferase" evidence="2">
    <location>
        <begin position="1"/>
        <end position="245"/>
    </location>
</feature>
<dbReference type="PROSITE" id="PS50123">
    <property type="entry name" value="CHER"/>
    <property type="match status" value="1"/>
</dbReference>
<dbReference type="InterPro" id="IPR022642">
    <property type="entry name" value="CheR_C"/>
</dbReference>
<accession>A0A7T0G1I6</accession>
<dbReference type="AlphaFoldDB" id="A0A7T0G1I6"/>
<dbReference type="InterPro" id="IPR000780">
    <property type="entry name" value="CheR_MeTrfase"/>
</dbReference>
<proteinExistence type="predicted"/>
<dbReference type="CDD" id="cd02440">
    <property type="entry name" value="AdoMet_MTases"/>
    <property type="match status" value="1"/>
</dbReference>
<dbReference type="InterPro" id="IPR011990">
    <property type="entry name" value="TPR-like_helical_dom_sf"/>
</dbReference>
<dbReference type="SMART" id="SM00028">
    <property type="entry name" value="TPR"/>
    <property type="match status" value="3"/>
</dbReference>
<dbReference type="PANTHER" id="PTHR24422">
    <property type="entry name" value="CHEMOTAXIS PROTEIN METHYLTRANSFERASE"/>
    <property type="match status" value="1"/>
</dbReference>
<dbReference type="PROSITE" id="PS50005">
    <property type="entry name" value="TPR"/>
    <property type="match status" value="1"/>
</dbReference>
<dbReference type="PANTHER" id="PTHR24422:SF10">
    <property type="entry name" value="CHEMOTAXIS PROTEIN METHYLTRANSFERASE 2"/>
    <property type="match status" value="1"/>
</dbReference>
<evidence type="ECO:0000256" key="1">
    <source>
        <dbReference type="PROSITE-ProRule" id="PRU00339"/>
    </source>
</evidence>
<dbReference type="InterPro" id="IPR029063">
    <property type="entry name" value="SAM-dependent_MTases_sf"/>
</dbReference>
<dbReference type="KEGG" id="nli:G3M70_14330"/>
<dbReference type="Pfam" id="PF01739">
    <property type="entry name" value="CheR"/>
    <property type="match status" value="1"/>
</dbReference>
<evidence type="ECO:0000259" key="2">
    <source>
        <dbReference type="PROSITE" id="PS50123"/>
    </source>
</evidence>
<evidence type="ECO:0000313" key="3">
    <source>
        <dbReference type="EMBL" id="QPJ62988.1"/>
    </source>
</evidence>
<dbReference type="SUPFAM" id="SSF53335">
    <property type="entry name" value="S-adenosyl-L-methionine-dependent methyltransferases"/>
    <property type="match status" value="1"/>
</dbReference>
<dbReference type="GO" id="GO:0008757">
    <property type="term" value="F:S-adenosylmethionine-dependent methyltransferase activity"/>
    <property type="evidence" value="ECO:0007669"/>
    <property type="project" value="InterPro"/>
</dbReference>
<dbReference type="Proteomes" id="UP000594688">
    <property type="component" value="Chromosome"/>
</dbReference>
<dbReference type="InterPro" id="IPR019734">
    <property type="entry name" value="TPR_rpt"/>
</dbReference>
<protein>
    <submittedName>
        <fullName evidence="3">Methyltransferase domain-containing protein</fullName>
    </submittedName>
</protein>
<dbReference type="EMBL" id="CP048685">
    <property type="protein sequence ID" value="QPJ62988.1"/>
    <property type="molecule type" value="Genomic_DNA"/>
</dbReference>
<dbReference type="GO" id="GO:0032259">
    <property type="term" value="P:methylation"/>
    <property type="evidence" value="ECO:0007669"/>
    <property type="project" value="UniProtKB-KW"/>
</dbReference>
<gene>
    <name evidence="3" type="ORF">G3M70_14330</name>
</gene>
<dbReference type="InterPro" id="IPR050903">
    <property type="entry name" value="Bact_Chemotaxis_MeTrfase"/>
</dbReference>
<dbReference type="PRINTS" id="PR00996">
    <property type="entry name" value="CHERMTFRASE"/>
</dbReference>
<keyword evidence="3" id="KW-0808">Transferase</keyword>
<feature type="repeat" description="TPR" evidence="1">
    <location>
        <begin position="382"/>
        <end position="415"/>
    </location>
</feature>